<dbReference type="EMBL" id="JBHMAG010000004">
    <property type="protein sequence ID" value="MFB9750803.1"/>
    <property type="molecule type" value="Genomic_DNA"/>
</dbReference>
<sequence length="421" mass="46105">MIQQSEQRSARYRRGRYDQDETSGGISRGDVDDERSYRAAAELLDDPAHPLRAAAYRYPVSRDELRASREGFRSLAGGASVFAGGVADYAHSLLASWYALREHEELAGRLEEDRLADWFAASRLKGAVVTTSLQPVRPIHPSRTADPVAVYAEEGLVLSGAQTFEADALFADELLVLLHEEGGRTPVTIALVPADDPRIVVQTRPELTSFVNVVYEAVQIPWKRVLVDRSEKDVSALLGAPAASAYPAYRWLARQLEELELMAGTLFAVAEKGVLHKQLAAQGELAEAIQGLETVKALLEASELQAVRSASGALVPAPLPLQAAKRAFGPAYRLTLELLNRFSAAWQLDAPAAHAHGTEEDAALLRWVQSLTGSTQAALRSLHVQYAFGDSAEQGTAIYAGYPLEPLKERYRRFWRQHAAE</sequence>
<evidence type="ECO:0000259" key="2">
    <source>
        <dbReference type="Pfam" id="PF03241"/>
    </source>
</evidence>
<comment type="caution">
    <text evidence="3">The sequence shown here is derived from an EMBL/GenBank/DDBJ whole genome shotgun (WGS) entry which is preliminary data.</text>
</comment>
<dbReference type="SUPFAM" id="SSF47203">
    <property type="entry name" value="Acyl-CoA dehydrogenase C-terminal domain-like"/>
    <property type="match status" value="1"/>
</dbReference>
<protein>
    <submittedName>
        <fullName evidence="3">4-hydroxyphenylacetate 3-hydroxylase C-terminal domain-containing protein</fullName>
    </submittedName>
</protein>
<evidence type="ECO:0000256" key="1">
    <source>
        <dbReference type="SAM" id="MobiDB-lite"/>
    </source>
</evidence>
<evidence type="ECO:0000313" key="4">
    <source>
        <dbReference type="Proteomes" id="UP001589619"/>
    </source>
</evidence>
<dbReference type="InterPro" id="IPR009100">
    <property type="entry name" value="AcylCoA_DH/oxidase_NM_dom_sf"/>
</dbReference>
<organism evidence="3 4">
    <name type="scientific">Paenibacillus hodogayensis</name>
    <dbReference type="NCBI Taxonomy" id="279208"/>
    <lineage>
        <taxon>Bacteria</taxon>
        <taxon>Bacillati</taxon>
        <taxon>Bacillota</taxon>
        <taxon>Bacilli</taxon>
        <taxon>Bacillales</taxon>
        <taxon>Paenibacillaceae</taxon>
        <taxon>Paenibacillus</taxon>
    </lineage>
</organism>
<name>A0ABV5VRN4_9BACL</name>
<dbReference type="RefSeq" id="WP_344905073.1">
    <property type="nucleotide sequence ID" value="NZ_BAAAYO010000002.1"/>
</dbReference>
<feature type="domain" description="HpaB/PvcC/4-BUDH C-terminal" evidence="2">
    <location>
        <begin position="245"/>
        <end position="351"/>
    </location>
</feature>
<dbReference type="Proteomes" id="UP001589619">
    <property type="component" value="Unassembled WGS sequence"/>
</dbReference>
<evidence type="ECO:0000313" key="3">
    <source>
        <dbReference type="EMBL" id="MFB9750803.1"/>
    </source>
</evidence>
<proteinExistence type="predicted"/>
<dbReference type="PANTHER" id="PTHR36117">
    <property type="entry name" value="4-HYDROXYPHENYLACETATE 3-MONOOXYGENASE-RELATED"/>
    <property type="match status" value="1"/>
</dbReference>
<dbReference type="InterPro" id="IPR004925">
    <property type="entry name" value="HpaB/PvcC/4-BUDH"/>
</dbReference>
<reference evidence="3 4" key="1">
    <citation type="submission" date="2024-09" db="EMBL/GenBank/DDBJ databases">
        <authorList>
            <person name="Sun Q."/>
            <person name="Mori K."/>
        </authorList>
    </citation>
    <scope>NUCLEOTIDE SEQUENCE [LARGE SCALE GENOMIC DNA]</scope>
    <source>
        <strain evidence="3 4">JCM 12520</strain>
    </source>
</reference>
<dbReference type="PANTHER" id="PTHR36117:SF3">
    <property type="entry name" value="4-HYDROXYPHENYLACETATE 3-MONOOXYGENASE-RELATED"/>
    <property type="match status" value="1"/>
</dbReference>
<dbReference type="Gene3D" id="1.20.140.10">
    <property type="entry name" value="Butyryl-CoA Dehydrogenase, subunit A, domain 3"/>
    <property type="match status" value="1"/>
</dbReference>
<gene>
    <name evidence="3" type="ORF">ACFFNY_04375</name>
</gene>
<dbReference type="SUPFAM" id="SSF56645">
    <property type="entry name" value="Acyl-CoA dehydrogenase NM domain-like"/>
    <property type="match status" value="1"/>
</dbReference>
<feature type="region of interest" description="Disordered" evidence="1">
    <location>
        <begin position="1"/>
        <end position="33"/>
    </location>
</feature>
<dbReference type="InterPro" id="IPR036250">
    <property type="entry name" value="AcylCo_DH-like_C"/>
</dbReference>
<dbReference type="InterPro" id="IPR024719">
    <property type="entry name" value="HpaB/PvcC/4-BUDH_C"/>
</dbReference>
<dbReference type="Pfam" id="PF03241">
    <property type="entry name" value="HpaB"/>
    <property type="match status" value="1"/>
</dbReference>
<accession>A0ABV5VRN4</accession>
<keyword evidence="4" id="KW-1185">Reference proteome</keyword>